<evidence type="ECO:0000313" key="6">
    <source>
        <dbReference type="EMBL" id="KAG2432080.1"/>
    </source>
</evidence>
<evidence type="ECO:0000256" key="1">
    <source>
        <dbReference type="ARBA" id="ARBA00022729"/>
    </source>
</evidence>
<feature type="chain" id="PRO_5032669496" description="Glyoxal or galactose oxidase" evidence="3">
    <location>
        <begin position="25"/>
        <end position="678"/>
    </location>
</feature>
<evidence type="ECO:0000256" key="2">
    <source>
        <dbReference type="SAM" id="MobiDB-lite"/>
    </source>
</evidence>
<dbReference type="Gene3D" id="2.60.40.10">
    <property type="entry name" value="Immunoglobulins"/>
    <property type="match status" value="1"/>
</dbReference>
<dbReference type="InterPro" id="IPR013783">
    <property type="entry name" value="Ig-like_fold"/>
</dbReference>
<dbReference type="PANTHER" id="PTHR32208:SF21">
    <property type="entry name" value="LOW QUALITY PROTEIN: ALDEHYDE OXIDASE GLOX-LIKE"/>
    <property type="match status" value="1"/>
</dbReference>
<dbReference type="InterPro" id="IPR009880">
    <property type="entry name" value="Glyoxal_oxidase_N"/>
</dbReference>
<dbReference type="InterPro" id="IPR011043">
    <property type="entry name" value="Gal_Oxase/kelch_b-propeller"/>
</dbReference>
<feature type="domain" description="Galactose oxidase-like Early set" evidence="5">
    <location>
        <begin position="568"/>
        <end position="656"/>
    </location>
</feature>
<feature type="signal peptide" evidence="3">
    <location>
        <begin position="1"/>
        <end position="24"/>
    </location>
</feature>
<keyword evidence="1 3" id="KW-0732">Signal</keyword>
<evidence type="ECO:0000256" key="3">
    <source>
        <dbReference type="SAM" id="SignalP"/>
    </source>
</evidence>
<dbReference type="CDD" id="cd02851">
    <property type="entry name" value="E_set_GO_C"/>
    <property type="match status" value="1"/>
</dbReference>
<dbReference type="EMBL" id="JAEHOC010000022">
    <property type="protein sequence ID" value="KAG2432080.1"/>
    <property type="molecule type" value="Genomic_DNA"/>
</dbReference>
<feature type="region of interest" description="Disordered" evidence="2">
    <location>
        <begin position="36"/>
        <end position="126"/>
    </location>
</feature>
<dbReference type="InterPro" id="IPR015202">
    <property type="entry name" value="GO-like_E_set"/>
</dbReference>
<sequence length="678" mass="73700">MAPLGTSRCTASGTALLLAAVVLALTATCPVEGLGRRKLSASTATPSTKSPPRPPTPPLKPPSPARSPPSPRPPSPPPPSPPSPPRPPSPPGSPPFNGTIDDGGAGPADGNPNTMGDGNVKLPSVPSDQPELYGEWMLKAVGNIVAVHMCMVPGTEKFFFMERPSGRHPDGKNNIAGYYDYQANKFTNINYTDSVFCAGHTVTQDGHVLVVGGHIAKSGYGDGLKAVRVFSRKTLSFHRIANMTYPRWYPTATLLPSGMVTIMGGTVLPGAGTGKNPIYEIWDPANPTQLMRRNQSAAMVARTNDIYYPNTYVLPTGHLFMFCNRYGEIMDPMAAKVITATPSWMAVAKGVFTEYPFTGTSVLLPMDPAKNYLPEVVYFGGQFSYGWINTTASRLALRLKVHWDEAAGNYTFGDGWIAEKMPLPRVMGDAIVLPNGKVIVLNGACKGLAGDNASGGAAKANEPALWPILYDPDAPLGLRMKTLARSNIPRMYHSTVCLTTDGSLLVAGCDRCDRYWWTSDKLSKSPTSFAEYRIEVYRPPMWFNVTAKPTIASLDPGTWDEYDQVHVMQYGAPFVITYEMFYLEDRVTKAVLVSPSSTTHSTNMNQRVVVLEILDHNPTERRLIVAGPPSINIAPPGWYMLFLLNGDVYGQSEWVRLPGDAPRLDGFMENLINSQKAK</sequence>
<evidence type="ECO:0000313" key="7">
    <source>
        <dbReference type="Proteomes" id="UP000650467"/>
    </source>
</evidence>
<feature type="compositionally biased region" description="Pro residues" evidence="2">
    <location>
        <begin position="49"/>
        <end position="94"/>
    </location>
</feature>
<dbReference type="Proteomes" id="UP000650467">
    <property type="component" value="Unassembled WGS sequence"/>
</dbReference>
<dbReference type="SUPFAM" id="SSF81296">
    <property type="entry name" value="E set domains"/>
    <property type="match status" value="1"/>
</dbReference>
<dbReference type="Pfam" id="PF09118">
    <property type="entry name" value="GO-like_E_set"/>
    <property type="match status" value="1"/>
</dbReference>
<comment type="caution">
    <text evidence="6">The sequence shown here is derived from an EMBL/GenBank/DDBJ whole genome shotgun (WGS) entry which is preliminary data.</text>
</comment>
<name>A0A835T5J6_CHLIN</name>
<reference evidence="6" key="1">
    <citation type="journal article" date="2020" name="bioRxiv">
        <title>Comparative genomics of Chlamydomonas.</title>
        <authorList>
            <person name="Craig R.J."/>
            <person name="Hasan A.R."/>
            <person name="Ness R.W."/>
            <person name="Keightley P.D."/>
        </authorList>
    </citation>
    <scope>NUCLEOTIDE SEQUENCE</scope>
    <source>
        <strain evidence="6">SAG 7.73</strain>
    </source>
</reference>
<dbReference type="OrthoDB" id="2019572at2759"/>
<dbReference type="Gene3D" id="2.130.10.80">
    <property type="entry name" value="Galactose oxidase/kelch, beta-propeller"/>
    <property type="match status" value="1"/>
</dbReference>
<dbReference type="InterPro" id="IPR037293">
    <property type="entry name" value="Gal_Oxidase_central_sf"/>
</dbReference>
<feature type="domain" description="Glyoxal oxidase N-terminal" evidence="4">
    <location>
        <begin position="178"/>
        <end position="540"/>
    </location>
</feature>
<keyword evidence="7" id="KW-1185">Reference proteome</keyword>
<dbReference type="PANTHER" id="PTHR32208">
    <property type="entry name" value="SECRETED PROTEIN-RELATED"/>
    <property type="match status" value="1"/>
</dbReference>
<dbReference type="Pfam" id="PF07250">
    <property type="entry name" value="Glyoxal_oxid_N"/>
    <property type="match status" value="1"/>
</dbReference>
<dbReference type="InterPro" id="IPR014756">
    <property type="entry name" value="Ig_E-set"/>
</dbReference>
<proteinExistence type="predicted"/>
<accession>A0A835T5J6</accession>
<dbReference type="AlphaFoldDB" id="A0A835T5J6"/>
<protein>
    <recommendedName>
        <fullName evidence="8">Glyoxal or galactose oxidase</fullName>
    </recommendedName>
</protein>
<dbReference type="SUPFAM" id="SSF50965">
    <property type="entry name" value="Galactose oxidase, central domain"/>
    <property type="match status" value="1"/>
</dbReference>
<organism evidence="6 7">
    <name type="scientific">Chlamydomonas incerta</name>
    <dbReference type="NCBI Taxonomy" id="51695"/>
    <lineage>
        <taxon>Eukaryota</taxon>
        <taxon>Viridiplantae</taxon>
        <taxon>Chlorophyta</taxon>
        <taxon>core chlorophytes</taxon>
        <taxon>Chlorophyceae</taxon>
        <taxon>CS clade</taxon>
        <taxon>Chlamydomonadales</taxon>
        <taxon>Chlamydomonadaceae</taxon>
        <taxon>Chlamydomonas</taxon>
    </lineage>
</organism>
<evidence type="ECO:0008006" key="8">
    <source>
        <dbReference type="Google" id="ProtNLM"/>
    </source>
</evidence>
<gene>
    <name evidence="6" type="ORF">HXX76_009007</name>
</gene>
<evidence type="ECO:0000259" key="4">
    <source>
        <dbReference type="Pfam" id="PF07250"/>
    </source>
</evidence>
<evidence type="ECO:0000259" key="5">
    <source>
        <dbReference type="Pfam" id="PF09118"/>
    </source>
</evidence>